<dbReference type="InterPro" id="IPR018234">
    <property type="entry name" value="GTP_CycHdrlase_I_CS"/>
</dbReference>
<feature type="domain" description="FAD-binding PCMH-type" evidence="9">
    <location>
        <begin position="505"/>
        <end position="672"/>
    </location>
</feature>
<keyword evidence="11" id="KW-1185">Reference proteome</keyword>
<dbReference type="SUPFAM" id="SSF53335">
    <property type="entry name" value="S-adenosyl-L-methionine-dependent methyltransferases"/>
    <property type="match status" value="1"/>
</dbReference>
<dbReference type="InterPro" id="IPR043134">
    <property type="entry name" value="GTP-CH-I_N"/>
</dbReference>
<dbReference type="Gene3D" id="3.30.1130.10">
    <property type="match status" value="1"/>
</dbReference>
<organism evidence="10 11">
    <name type="scientific">Cyclotella cryptica</name>
    <dbReference type="NCBI Taxonomy" id="29204"/>
    <lineage>
        <taxon>Eukaryota</taxon>
        <taxon>Sar</taxon>
        <taxon>Stramenopiles</taxon>
        <taxon>Ochrophyta</taxon>
        <taxon>Bacillariophyta</taxon>
        <taxon>Coscinodiscophyceae</taxon>
        <taxon>Thalassiosirophycidae</taxon>
        <taxon>Stephanodiscales</taxon>
        <taxon>Stephanodiscaceae</taxon>
        <taxon>Cyclotella</taxon>
    </lineage>
</organism>
<dbReference type="PROSITE" id="PS00860">
    <property type="entry name" value="GTP_CYCLOHYDROL_1_2"/>
    <property type="match status" value="1"/>
</dbReference>
<gene>
    <name evidence="10" type="ORF">HJC23_000975</name>
</gene>
<keyword evidence="7" id="KW-0342">GTP-binding</keyword>
<evidence type="ECO:0000256" key="4">
    <source>
        <dbReference type="ARBA" id="ARBA00017272"/>
    </source>
</evidence>
<keyword evidence="5" id="KW-0547">Nucleotide-binding</keyword>
<evidence type="ECO:0000256" key="8">
    <source>
        <dbReference type="ARBA" id="ARBA00030854"/>
    </source>
</evidence>
<dbReference type="InterPro" id="IPR029063">
    <property type="entry name" value="SAM-dependent_MTases_sf"/>
</dbReference>
<dbReference type="Pfam" id="PF01565">
    <property type="entry name" value="FAD_binding_4"/>
    <property type="match status" value="1"/>
</dbReference>
<comment type="pathway">
    <text evidence="1">Cofactor biosynthesis; 7,8-dihydroneopterin triphosphate biosynthesis; 7,8-dihydroneopterin triphosphate from GTP: step 1/1.</text>
</comment>
<dbReference type="InterPro" id="IPR036318">
    <property type="entry name" value="FAD-bd_PCMH-like_sf"/>
</dbReference>
<dbReference type="AlphaFoldDB" id="A0ABD3QMC2"/>
<dbReference type="SUPFAM" id="SSF55620">
    <property type="entry name" value="Tetrahydrobiopterin biosynthesis enzymes-like"/>
    <property type="match status" value="1"/>
</dbReference>
<dbReference type="InterPro" id="IPR020602">
    <property type="entry name" value="GTP_CycHdrlase_I_dom"/>
</dbReference>
<evidence type="ECO:0000256" key="3">
    <source>
        <dbReference type="ARBA" id="ARBA00012715"/>
    </source>
</evidence>
<dbReference type="Gene3D" id="3.40.462.20">
    <property type="match status" value="1"/>
</dbReference>
<dbReference type="PROSITE" id="PS00859">
    <property type="entry name" value="GTP_CYCLOHYDROL_1_1"/>
    <property type="match status" value="1"/>
</dbReference>
<proteinExistence type="inferred from homology"/>
<accession>A0ABD3QMC2</accession>
<dbReference type="Gene3D" id="3.30.465.10">
    <property type="match status" value="1"/>
</dbReference>
<evidence type="ECO:0000256" key="1">
    <source>
        <dbReference type="ARBA" id="ARBA00005080"/>
    </source>
</evidence>
<dbReference type="NCBIfam" id="NF006825">
    <property type="entry name" value="PRK09347.1-2"/>
    <property type="match status" value="1"/>
</dbReference>
<evidence type="ECO:0000256" key="7">
    <source>
        <dbReference type="ARBA" id="ARBA00023134"/>
    </source>
</evidence>
<dbReference type="InterPro" id="IPR001474">
    <property type="entry name" value="GTP_CycHdrlase_I"/>
</dbReference>
<dbReference type="EC" id="3.5.4.16" evidence="3"/>
<dbReference type="NCBIfam" id="NF006826">
    <property type="entry name" value="PRK09347.1-3"/>
    <property type="match status" value="1"/>
</dbReference>
<name>A0ABD3QMC2_9STRA</name>
<evidence type="ECO:0000256" key="6">
    <source>
        <dbReference type="ARBA" id="ARBA00022801"/>
    </source>
</evidence>
<dbReference type="InterPro" id="IPR006094">
    <property type="entry name" value="Oxid_FAD_bind_N"/>
</dbReference>
<dbReference type="Gene3D" id="3.40.50.300">
    <property type="entry name" value="P-loop containing nucleotide triphosphate hydrolases"/>
    <property type="match status" value="1"/>
</dbReference>
<dbReference type="NCBIfam" id="TIGR00063">
    <property type="entry name" value="folE"/>
    <property type="match status" value="1"/>
</dbReference>
<evidence type="ECO:0000259" key="9">
    <source>
        <dbReference type="PROSITE" id="PS51387"/>
    </source>
</evidence>
<evidence type="ECO:0000313" key="10">
    <source>
        <dbReference type="EMBL" id="KAL3801537.1"/>
    </source>
</evidence>
<dbReference type="CDD" id="cd02440">
    <property type="entry name" value="AdoMet_MTases"/>
    <property type="match status" value="1"/>
</dbReference>
<protein>
    <recommendedName>
        <fullName evidence="4">GTP cyclohydrolase 1</fullName>
        <ecNumber evidence="3">3.5.4.16</ecNumber>
    </recommendedName>
    <alternativeName>
        <fullName evidence="8">GTP cyclohydrolase I</fullName>
    </alternativeName>
</protein>
<dbReference type="Gene3D" id="3.40.50.150">
    <property type="entry name" value="Vaccinia Virus protein VP39"/>
    <property type="match status" value="1"/>
</dbReference>
<dbReference type="HAMAP" id="MF_00223">
    <property type="entry name" value="FolE"/>
    <property type="match status" value="1"/>
</dbReference>
<dbReference type="InterPro" id="IPR005919">
    <property type="entry name" value="Pmev_kin_anim"/>
</dbReference>
<reference evidence="10 11" key="1">
    <citation type="journal article" date="2020" name="G3 (Bethesda)">
        <title>Improved Reference Genome for Cyclotella cryptica CCMP332, a Model for Cell Wall Morphogenesis, Salinity Adaptation, and Lipid Production in Diatoms (Bacillariophyta).</title>
        <authorList>
            <person name="Roberts W.R."/>
            <person name="Downey K.M."/>
            <person name="Ruck E.C."/>
            <person name="Traller J.C."/>
            <person name="Alverson A.J."/>
        </authorList>
    </citation>
    <scope>NUCLEOTIDE SEQUENCE [LARGE SCALE GENOMIC DNA]</scope>
    <source>
        <strain evidence="10 11">CCMP332</strain>
    </source>
</reference>
<evidence type="ECO:0000256" key="2">
    <source>
        <dbReference type="ARBA" id="ARBA00008085"/>
    </source>
</evidence>
<dbReference type="Pfam" id="PF04275">
    <property type="entry name" value="P-mevalo_kinase"/>
    <property type="match status" value="1"/>
</dbReference>
<dbReference type="SUPFAM" id="SSF56176">
    <property type="entry name" value="FAD-binding/transporter-associated domain-like"/>
    <property type="match status" value="1"/>
</dbReference>
<dbReference type="GO" id="GO:0042559">
    <property type="term" value="P:pteridine-containing compound biosynthetic process"/>
    <property type="evidence" value="ECO:0007669"/>
    <property type="project" value="UniProtKB-ARBA"/>
</dbReference>
<sequence>MDTMVPGFAESARVLLENIPAEDSNRNGLVRTPQRFAQAMAFLLQGYNQKVIDVLSPEAIFDDDHKEPIVVKDINIFSLCEHHLLPFYGKVHVAYIPRDGKIVGLSKLARLAEIYARRLQVQERLTRQIANDLVETLCPLGVGVIVEKYSQCTKHICDPSSECTHLCMSMRGVRSVESTTVTTVRYGCYEQDDELWRDFWGQVFQCKVPNAVERSSSGPIFKSNIESSPCVDSTPDVCCRCLGSNQMQDVIESLHSAQHSNADDYRLYTQCSHEEFNKMIQIIKDSCFGLIVDNKIQGFSLLDIGAGTGHVLKKLVSPSVDVIPSRYVAFEPDADAMVDLNKMLESADCRVPDYKTFNHCFNTSVSVEDAGGRFDVVLLSHVLYGFSTRQVEELFHHCLKFVSPGGVLLIFHHSGSEKLDVLRDFMVKEQIMFYQKDYSAQVDVAALTPSEQSRIKAYIKSTSSEGNVISRKLSFIAVEPSNCHPIQGEKLRCAIQQRKVSYAARSVVPAAICAPNSVVGIQACLRAASEQKYGFDSISVIGGGHSANCIAKDALAVDMRCWKKVDVNPNNMVVCAGGGATCGDITRAAEKEGLLVPLGDRPGVGIGLILAGGINHYMRKFGLAIDNIIRLVYVSPCGKLLVAEDEEQLMRFKGAGSNFGVVVEVILQAHPIGIIMNQHVQYSFHKWCSATDILGSYSSYATELQVSECIDAFLFFKADELVIATSHFHLAEKEEDCHFTGRNIFLDHPCFKSSTHGNVMTHKLPSELYDHELYMTESFSVQSATTKVYPKGYKLLSVKKCLLFLTLQGQIETELIESMKNAPTKWCYVHILHGGGKVKEVAPCLTSFCARRWNFAAVITGRWPDGDEILHNQTKGWVKLTMKRLIPHTVGIYSTDLGPGDYDLRHLAYEPRNLIQLAELKRKHDPQMVLRHSCPLVDQNESGIGDSYGQSRGVVIIVSGRRHSGKDWLGNIIQAQLRKLLGAQAKSLVNLVSISEGTKLAYAKEVGLDGDLLLRSRKYKEQHRAGLLQYYERKKALDAAFDRKCFVELVQKHSNGGILIVTGMRDGVDYARWLSGRPTLFVLLESDY</sequence>
<evidence type="ECO:0000256" key="5">
    <source>
        <dbReference type="ARBA" id="ARBA00022741"/>
    </source>
</evidence>
<dbReference type="InterPro" id="IPR016169">
    <property type="entry name" value="FAD-bd_PCMH_sub2"/>
</dbReference>
<dbReference type="EMBL" id="JABMIG020000026">
    <property type="protein sequence ID" value="KAL3801537.1"/>
    <property type="molecule type" value="Genomic_DNA"/>
</dbReference>
<dbReference type="InterPro" id="IPR043133">
    <property type="entry name" value="GTP-CH-I_C/QueF"/>
</dbReference>
<evidence type="ECO:0000313" key="11">
    <source>
        <dbReference type="Proteomes" id="UP001516023"/>
    </source>
</evidence>
<comment type="caution">
    <text evidence="10">The sequence shown here is derived from an EMBL/GenBank/DDBJ whole genome shotgun (WGS) entry which is preliminary data.</text>
</comment>
<dbReference type="InterPro" id="IPR027417">
    <property type="entry name" value="P-loop_NTPase"/>
</dbReference>
<dbReference type="Gene3D" id="1.10.286.10">
    <property type="match status" value="1"/>
</dbReference>
<dbReference type="FunFam" id="3.30.1130.10:FF:000012">
    <property type="entry name" value="GTP cyclohydrolase 1"/>
    <property type="match status" value="1"/>
</dbReference>
<dbReference type="InterPro" id="IPR016166">
    <property type="entry name" value="FAD-bd_PCMH"/>
</dbReference>
<dbReference type="PANTHER" id="PTHR11109">
    <property type="entry name" value="GTP CYCLOHYDROLASE I"/>
    <property type="match status" value="1"/>
</dbReference>
<dbReference type="PROSITE" id="PS51387">
    <property type="entry name" value="FAD_PCMH"/>
    <property type="match status" value="1"/>
</dbReference>
<dbReference type="PANTHER" id="PTHR11109:SF7">
    <property type="entry name" value="GTP CYCLOHYDROLASE 1"/>
    <property type="match status" value="1"/>
</dbReference>
<comment type="similarity">
    <text evidence="2">Belongs to the GTP cyclohydrolase I family.</text>
</comment>
<dbReference type="GO" id="GO:0005525">
    <property type="term" value="F:GTP binding"/>
    <property type="evidence" value="ECO:0007669"/>
    <property type="project" value="UniProtKB-KW"/>
</dbReference>
<keyword evidence="6" id="KW-0378">Hydrolase</keyword>
<dbReference type="Proteomes" id="UP001516023">
    <property type="component" value="Unassembled WGS sequence"/>
</dbReference>
<dbReference type="Pfam" id="PF01227">
    <property type="entry name" value="GTP_cyclohydroI"/>
    <property type="match status" value="1"/>
</dbReference>
<dbReference type="Pfam" id="PF13489">
    <property type="entry name" value="Methyltransf_23"/>
    <property type="match status" value="1"/>
</dbReference>
<dbReference type="GO" id="GO:0003934">
    <property type="term" value="F:GTP cyclohydrolase I activity"/>
    <property type="evidence" value="ECO:0007669"/>
    <property type="project" value="UniProtKB-EC"/>
</dbReference>